<organism evidence="1 2">
    <name type="scientific">Coprinopsis marcescibilis</name>
    <name type="common">Agaric fungus</name>
    <name type="synonym">Psathyrella marcescibilis</name>
    <dbReference type="NCBI Taxonomy" id="230819"/>
    <lineage>
        <taxon>Eukaryota</taxon>
        <taxon>Fungi</taxon>
        <taxon>Dikarya</taxon>
        <taxon>Basidiomycota</taxon>
        <taxon>Agaricomycotina</taxon>
        <taxon>Agaricomycetes</taxon>
        <taxon>Agaricomycetidae</taxon>
        <taxon>Agaricales</taxon>
        <taxon>Agaricineae</taxon>
        <taxon>Psathyrellaceae</taxon>
        <taxon>Coprinopsis</taxon>
    </lineage>
</organism>
<evidence type="ECO:0000313" key="1">
    <source>
        <dbReference type="EMBL" id="TFK20621.1"/>
    </source>
</evidence>
<dbReference type="EMBL" id="ML210293">
    <property type="protein sequence ID" value="TFK20621.1"/>
    <property type="molecule type" value="Genomic_DNA"/>
</dbReference>
<accession>A0A5C3KJW5</accession>
<keyword evidence="2" id="KW-1185">Reference proteome</keyword>
<gene>
    <name evidence="1" type="ORF">FA15DRAFT_707923</name>
</gene>
<dbReference type="Proteomes" id="UP000307440">
    <property type="component" value="Unassembled WGS sequence"/>
</dbReference>
<reference evidence="1 2" key="1">
    <citation type="journal article" date="2019" name="Nat. Ecol. Evol.">
        <title>Megaphylogeny resolves global patterns of mushroom evolution.</title>
        <authorList>
            <person name="Varga T."/>
            <person name="Krizsan K."/>
            <person name="Foldi C."/>
            <person name="Dima B."/>
            <person name="Sanchez-Garcia M."/>
            <person name="Sanchez-Ramirez S."/>
            <person name="Szollosi G.J."/>
            <person name="Szarkandi J.G."/>
            <person name="Papp V."/>
            <person name="Albert L."/>
            <person name="Andreopoulos W."/>
            <person name="Angelini C."/>
            <person name="Antonin V."/>
            <person name="Barry K.W."/>
            <person name="Bougher N.L."/>
            <person name="Buchanan P."/>
            <person name="Buyck B."/>
            <person name="Bense V."/>
            <person name="Catcheside P."/>
            <person name="Chovatia M."/>
            <person name="Cooper J."/>
            <person name="Damon W."/>
            <person name="Desjardin D."/>
            <person name="Finy P."/>
            <person name="Geml J."/>
            <person name="Haridas S."/>
            <person name="Hughes K."/>
            <person name="Justo A."/>
            <person name="Karasinski D."/>
            <person name="Kautmanova I."/>
            <person name="Kiss B."/>
            <person name="Kocsube S."/>
            <person name="Kotiranta H."/>
            <person name="LaButti K.M."/>
            <person name="Lechner B.E."/>
            <person name="Liimatainen K."/>
            <person name="Lipzen A."/>
            <person name="Lukacs Z."/>
            <person name="Mihaltcheva S."/>
            <person name="Morgado L.N."/>
            <person name="Niskanen T."/>
            <person name="Noordeloos M.E."/>
            <person name="Ohm R.A."/>
            <person name="Ortiz-Santana B."/>
            <person name="Ovrebo C."/>
            <person name="Racz N."/>
            <person name="Riley R."/>
            <person name="Savchenko A."/>
            <person name="Shiryaev A."/>
            <person name="Soop K."/>
            <person name="Spirin V."/>
            <person name="Szebenyi C."/>
            <person name="Tomsovsky M."/>
            <person name="Tulloss R.E."/>
            <person name="Uehling J."/>
            <person name="Grigoriev I.V."/>
            <person name="Vagvolgyi C."/>
            <person name="Papp T."/>
            <person name="Martin F.M."/>
            <person name="Miettinen O."/>
            <person name="Hibbett D.S."/>
            <person name="Nagy L.G."/>
        </authorList>
    </citation>
    <scope>NUCLEOTIDE SEQUENCE [LARGE SCALE GENOMIC DNA]</scope>
    <source>
        <strain evidence="1 2">CBS 121175</strain>
    </source>
</reference>
<dbReference type="AlphaFoldDB" id="A0A5C3KJW5"/>
<name>A0A5C3KJW5_COPMA</name>
<dbReference type="STRING" id="230819.A0A5C3KJW5"/>
<evidence type="ECO:0008006" key="3">
    <source>
        <dbReference type="Google" id="ProtNLM"/>
    </source>
</evidence>
<evidence type="ECO:0000313" key="2">
    <source>
        <dbReference type="Proteomes" id="UP000307440"/>
    </source>
</evidence>
<protein>
    <recommendedName>
        <fullName evidence="3">DDE-1 domain-containing protein</fullName>
    </recommendedName>
</protein>
<proteinExistence type="predicted"/>
<dbReference type="OrthoDB" id="2668963at2759"/>
<sequence>MKQAQAANKNTNKAFYNLLKKALEDYNIKPHNIYGVDEVGCQPYRSDHKHVIGPQRSGLEYQQRTRNRKNITIIVSICANGSSLPPAMIFKGKGYQIKWKQNNPANASISYSYTYLWPTGIC</sequence>